<dbReference type="SUPFAM" id="SSF53383">
    <property type="entry name" value="PLP-dependent transferases"/>
    <property type="match status" value="1"/>
</dbReference>
<evidence type="ECO:0000256" key="1">
    <source>
        <dbReference type="ARBA" id="ARBA00022898"/>
    </source>
</evidence>
<feature type="modified residue" description="N6-(pyridoxal phosphate)lysine" evidence="4">
    <location>
        <position position="189"/>
    </location>
</feature>
<dbReference type="PANTHER" id="PTHR30244">
    <property type="entry name" value="TRANSAMINASE"/>
    <property type="match status" value="1"/>
</dbReference>
<name>A0A853IHX2_9GAMM</name>
<keyword evidence="6" id="KW-0032">Aminotransferase</keyword>
<evidence type="ECO:0000313" key="6">
    <source>
        <dbReference type="EMBL" id="NYZ68715.1"/>
    </source>
</evidence>
<accession>A0A853IHX2</accession>
<dbReference type="AlphaFoldDB" id="A0A853IHX2"/>
<dbReference type="Proteomes" id="UP000569732">
    <property type="component" value="Unassembled WGS sequence"/>
</dbReference>
<keyword evidence="7" id="KW-1185">Reference proteome</keyword>
<dbReference type="PANTHER" id="PTHR30244:SF34">
    <property type="entry name" value="DTDP-4-AMINO-4,6-DIDEOXYGALACTOSE TRANSAMINASE"/>
    <property type="match status" value="1"/>
</dbReference>
<proteinExistence type="inferred from homology"/>
<evidence type="ECO:0000256" key="3">
    <source>
        <dbReference type="PIRSR" id="PIRSR000390-1"/>
    </source>
</evidence>
<organism evidence="6 7">
    <name type="scientific">Spartinivicinus marinus</name>
    <dbReference type="NCBI Taxonomy" id="2994442"/>
    <lineage>
        <taxon>Bacteria</taxon>
        <taxon>Pseudomonadati</taxon>
        <taxon>Pseudomonadota</taxon>
        <taxon>Gammaproteobacteria</taxon>
        <taxon>Oceanospirillales</taxon>
        <taxon>Zooshikellaceae</taxon>
        <taxon>Spartinivicinus</taxon>
    </lineage>
</organism>
<dbReference type="InterPro" id="IPR015424">
    <property type="entry name" value="PyrdxlP-dep_Trfase"/>
</dbReference>
<feature type="active site" description="Proton acceptor" evidence="3">
    <location>
        <position position="189"/>
    </location>
</feature>
<dbReference type="InterPro" id="IPR015421">
    <property type="entry name" value="PyrdxlP-dep_Trfase_major"/>
</dbReference>
<evidence type="ECO:0000313" key="7">
    <source>
        <dbReference type="Proteomes" id="UP000569732"/>
    </source>
</evidence>
<evidence type="ECO:0000256" key="4">
    <source>
        <dbReference type="PIRSR" id="PIRSR000390-2"/>
    </source>
</evidence>
<dbReference type="PIRSF" id="PIRSF000390">
    <property type="entry name" value="PLP_StrS"/>
    <property type="match status" value="1"/>
</dbReference>
<reference evidence="6 7" key="1">
    <citation type="submission" date="2020-07" db="EMBL/GenBank/DDBJ databases">
        <title>Endozoicomonas sp. nov., isolated from sediment.</title>
        <authorList>
            <person name="Gu T."/>
        </authorList>
    </citation>
    <scope>NUCLEOTIDE SEQUENCE [LARGE SCALE GENOMIC DNA]</scope>
    <source>
        <strain evidence="6 7">SM1973</strain>
    </source>
</reference>
<dbReference type="CDD" id="cd00616">
    <property type="entry name" value="AHBA_syn"/>
    <property type="match status" value="1"/>
</dbReference>
<dbReference type="Gene3D" id="3.40.640.10">
    <property type="entry name" value="Type I PLP-dependent aspartate aminotransferase-like (Major domain)"/>
    <property type="match status" value="1"/>
</dbReference>
<dbReference type="GO" id="GO:0008483">
    <property type="term" value="F:transaminase activity"/>
    <property type="evidence" value="ECO:0007669"/>
    <property type="project" value="UniProtKB-KW"/>
</dbReference>
<comment type="caution">
    <text evidence="6">The sequence shown here is derived from an EMBL/GenBank/DDBJ whole genome shotgun (WGS) entry which is preliminary data.</text>
</comment>
<dbReference type="Pfam" id="PF01041">
    <property type="entry name" value="DegT_DnrJ_EryC1"/>
    <property type="match status" value="1"/>
</dbReference>
<comment type="similarity">
    <text evidence="2 5">Belongs to the DegT/DnrJ/EryC1 family.</text>
</comment>
<dbReference type="Gene3D" id="3.90.1150.10">
    <property type="entry name" value="Aspartate Aminotransferase, domain 1"/>
    <property type="match status" value="1"/>
</dbReference>
<dbReference type="RefSeq" id="WP_180570714.1">
    <property type="nucleotide sequence ID" value="NZ_JACCKB010000048.1"/>
</dbReference>
<evidence type="ECO:0000256" key="2">
    <source>
        <dbReference type="ARBA" id="ARBA00037999"/>
    </source>
</evidence>
<protein>
    <submittedName>
        <fullName evidence="6">DegT/DnrJ/EryC1/StrS family aminotransferase</fullName>
    </submittedName>
</protein>
<evidence type="ECO:0000256" key="5">
    <source>
        <dbReference type="RuleBase" id="RU004508"/>
    </source>
</evidence>
<dbReference type="InterPro" id="IPR000653">
    <property type="entry name" value="DegT/StrS_aminotransferase"/>
</dbReference>
<keyword evidence="6" id="KW-0808">Transferase</keyword>
<dbReference type="InterPro" id="IPR015422">
    <property type="entry name" value="PyrdxlP-dep_Trfase_small"/>
</dbReference>
<gene>
    <name evidence="6" type="ORF">H0A36_22110</name>
</gene>
<dbReference type="GO" id="GO:0000271">
    <property type="term" value="P:polysaccharide biosynthetic process"/>
    <property type="evidence" value="ECO:0007669"/>
    <property type="project" value="TreeGrafter"/>
</dbReference>
<dbReference type="EMBL" id="JACCKB010000048">
    <property type="protein sequence ID" value="NYZ68715.1"/>
    <property type="molecule type" value="Genomic_DNA"/>
</dbReference>
<keyword evidence="1 4" id="KW-0663">Pyridoxal phosphate</keyword>
<sequence length="393" mass="43827">MKKIVTKQHTTITRWPILDQSDEDAVLDVLRGGNITTAKIIQDLEGGYKNYIGRNYAVAHNNGTAGLMAAFYSLGLQPGDEILVPTATFWASVLPMIWLGLVPVFCESEPETLGIDPNDMLQKIGPRTKAVVVVHLWGLPCKMQEIKSVAEQHNLKIIEDASHAHGASWNGIACGALGDVSVISLQGDKLAPAGEGGMFLTDNYDLYEKAISLGDITRIIELETAQRRFAATSFGIKTRIAPLSAAIGLNQLKKLKENNQQRKRNHLYLSEKLEALGFDCFIPTNNIQRVYFEFIIRYRETEPDGLLEKLQSLGCRVSRPRYPLLHEQPFFTEGKYKEIGRYPEGCGEIERVINSNFSKTALENQRLIKLPNFCGKDNGILDQYAEAFEAAIK</sequence>
<dbReference type="GO" id="GO:0030170">
    <property type="term" value="F:pyridoxal phosphate binding"/>
    <property type="evidence" value="ECO:0007669"/>
    <property type="project" value="TreeGrafter"/>
</dbReference>